<name>A0AB73IGK0_9BURK</name>
<protein>
    <submittedName>
        <fullName evidence="4">CheY-like chemotaxis protein</fullName>
    </submittedName>
</protein>
<evidence type="ECO:0000313" key="5">
    <source>
        <dbReference type="Proteomes" id="UP001229486"/>
    </source>
</evidence>
<dbReference type="SUPFAM" id="SSF52172">
    <property type="entry name" value="CheY-like"/>
    <property type="match status" value="1"/>
</dbReference>
<dbReference type="EMBL" id="JAURTK010000005">
    <property type="protein sequence ID" value="MDP9649128.1"/>
    <property type="molecule type" value="Genomic_DNA"/>
</dbReference>
<evidence type="ECO:0000313" key="4">
    <source>
        <dbReference type="EMBL" id="MDP9649128.1"/>
    </source>
</evidence>
<proteinExistence type="predicted"/>
<keyword evidence="1 2" id="KW-0597">Phosphoprotein</keyword>
<gene>
    <name evidence="4" type="ORF">J2793_004594</name>
</gene>
<dbReference type="InterPro" id="IPR011006">
    <property type="entry name" value="CheY-like_superfamily"/>
</dbReference>
<comment type="caution">
    <text evidence="4">The sequence shown here is derived from an EMBL/GenBank/DDBJ whole genome shotgun (WGS) entry which is preliminary data.</text>
</comment>
<dbReference type="AlphaFoldDB" id="A0AB73IGK0"/>
<accession>A0AB73IGK0</accession>
<dbReference type="PANTHER" id="PTHR44591:SF3">
    <property type="entry name" value="RESPONSE REGULATORY DOMAIN-CONTAINING PROTEIN"/>
    <property type="match status" value="1"/>
</dbReference>
<dbReference type="InterPro" id="IPR001789">
    <property type="entry name" value="Sig_transdc_resp-reg_receiver"/>
</dbReference>
<dbReference type="PANTHER" id="PTHR44591">
    <property type="entry name" value="STRESS RESPONSE REGULATOR PROTEIN 1"/>
    <property type="match status" value="1"/>
</dbReference>
<sequence>MSQTTSSWQRWSARQVRVLHEVPRVLVVDDNAGAAEALATYLSYEGVEARAAIGCNEALRCVKDWVPDVVVLDIMMPERDGYETASALRTYLPTPSLGIVAFTSLDEDHVRETGRGRHNFDGYCRKGTAPTALLALMRILWRETN</sequence>
<dbReference type="Gene3D" id="3.40.50.2300">
    <property type="match status" value="1"/>
</dbReference>
<feature type="modified residue" description="4-aspartylphosphate" evidence="2">
    <location>
        <position position="73"/>
    </location>
</feature>
<dbReference type="Pfam" id="PF00072">
    <property type="entry name" value="Response_reg"/>
    <property type="match status" value="1"/>
</dbReference>
<reference evidence="4" key="1">
    <citation type="submission" date="2023-07" db="EMBL/GenBank/DDBJ databases">
        <title>Sorghum-associated microbial communities from plants grown in Nebraska, USA.</title>
        <authorList>
            <person name="Schachtman D."/>
        </authorList>
    </citation>
    <scope>NUCLEOTIDE SEQUENCE</scope>
    <source>
        <strain evidence="4">DS1061</strain>
    </source>
</reference>
<dbReference type="GO" id="GO:0000160">
    <property type="term" value="P:phosphorelay signal transduction system"/>
    <property type="evidence" value="ECO:0007669"/>
    <property type="project" value="InterPro"/>
</dbReference>
<dbReference type="Proteomes" id="UP001229486">
    <property type="component" value="Unassembled WGS sequence"/>
</dbReference>
<dbReference type="PROSITE" id="PS50110">
    <property type="entry name" value="RESPONSE_REGULATORY"/>
    <property type="match status" value="1"/>
</dbReference>
<evidence type="ECO:0000259" key="3">
    <source>
        <dbReference type="PROSITE" id="PS50110"/>
    </source>
</evidence>
<feature type="domain" description="Response regulatory" evidence="3">
    <location>
        <begin position="24"/>
        <end position="141"/>
    </location>
</feature>
<evidence type="ECO:0000256" key="2">
    <source>
        <dbReference type="PROSITE-ProRule" id="PRU00169"/>
    </source>
</evidence>
<organism evidence="4 5">
    <name type="scientific">Paraburkholderia caledonica</name>
    <dbReference type="NCBI Taxonomy" id="134536"/>
    <lineage>
        <taxon>Bacteria</taxon>
        <taxon>Pseudomonadati</taxon>
        <taxon>Pseudomonadota</taxon>
        <taxon>Betaproteobacteria</taxon>
        <taxon>Burkholderiales</taxon>
        <taxon>Burkholderiaceae</taxon>
        <taxon>Paraburkholderia</taxon>
    </lineage>
</organism>
<evidence type="ECO:0000256" key="1">
    <source>
        <dbReference type="ARBA" id="ARBA00022553"/>
    </source>
</evidence>
<dbReference type="SMART" id="SM00448">
    <property type="entry name" value="REC"/>
    <property type="match status" value="1"/>
</dbReference>
<dbReference type="InterPro" id="IPR050595">
    <property type="entry name" value="Bact_response_regulator"/>
</dbReference>